<evidence type="ECO:0000313" key="3">
    <source>
        <dbReference type="EMBL" id="MFC7179086.1"/>
    </source>
</evidence>
<dbReference type="PANTHER" id="PTHR46553">
    <property type="entry name" value="ADENINE NUCLEOTIDE ALPHA HYDROLASES-LIKE SUPERFAMILY PROTEIN"/>
    <property type="match status" value="1"/>
</dbReference>
<dbReference type="RefSeq" id="WP_345704580.1">
    <property type="nucleotide sequence ID" value="NZ_BAABKV010000001.1"/>
</dbReference>
<evidence type="ECO:0000256" key="1">
    <source>
        <dbReference type="ARBA" id="ARBA00008791"/>
    </source>
</evidence>
<dbReference type="Gene3D" id="3.40.50.620">
    <property type="entry name" value="HUPs"/>
    <property type="match status" value="2"/>
</dbReference>
<dbReference type="SUPFAM" id="SSF52402">
    <property type="entry name" value="Adenine nucleotide alpha hydrolases-like"/>
    <property type="match status" value="2"/>
</dbReference>
<gene>
    <name evidence="3" type="ORF">ACFQMG_05850</name>
</gene>
<organism evidence="3 4">
    <name type="scientific">Kitasatospora paranensis</name>
    <dbReference type="NCBI Taxonomy" id="258053"/>
    <lineage>
        <taxon>Bacteria</taxon>
        <taxon>Bacillati</taxon>
        <taxon>Actinomycetota</taxon>
        <taxon>Actinomycetes</taxon>
        <taxon>Kitasatosporales</taxon>
        <taxon>Streptomycetaceae</taxon>
        <taxon>Kitasatospora</taxon>
    </lineage>
</organism>
<comment type="caution">
    <text evidence="3">The sequence shown here is derived from an EMBL/GenBank/DDBJ whole genome shotgun (WGS) entry which is preliminary data.</text>
</comment>
<protein>
    <submittedName>
        <fullName evidence="3">Universal stress protein</fullName>
    </submittedName>
</protein>
<dbReference type="EMBL" id="JBHTAJ010000008">
    <property type="protein sequence ID" value="MFC7179086.1"/>
    <property type="molecule type" value="Genomic_DNA"/>
</dbReference>
<accession>A0ABW2FP94</accession>
<keyword evidence="4" id="KW-1185">Reference proteome</keyword>
<dbReference type="PRINTS" id="PR01438">
    <property type="entry name" value="UNVRSLSTRESS"/>
</dbReference>
<dbReference type="InterPro" id="IPR014729">
    <property type="entry name" value="Rossmann-like_a/b/a_fold"/>
</dbReference>
<sequence>MSQPVVVGVDASDTAASALDWASDEAWRRAEPLHVVHAWLGEAAEAPAGQEPRTARDTGEDLLDAARRRALLRHPGLAVTTALVQDEARAGLVAESESADLLVVGARGSGGFPRLLLGSTSLLAAGRAACPVVVVRPFEGASGGVVAAVRGDARDEPVLAFAFDSARLRQTSLLAVHTWSYPLLTSRGTLPVVYEAGDVAAEHERLLAEAVAGWRESHPEVPVTAVSVRTGAAKELVSRSKNQQLLVVGRRGKPRGPVGRLGSTSQTVVQHAECPVAVVPLPE</sequence>
<dbReference type="InterPro" id="IPR006015">
    <property type="entry name" value="Universal_stress_UspA"/>
</dbReference>
<proteinExistence type="inferred from homology"/>
<comment type="similarity">
    <text evidence="1">Belongs to the universal stress protein A family.</text>
</comment>
<dbReference type="Pfam" id="PF00582">
    <property type="entry name" value="Usp"/>
    <property type="match status" value="2"/>
</dbReference>
<dbReference type="Proteomes" id="UP001596435">
    <property type="component" value="Unassembled WGS sequence"/>
</dbReference>
<name>A0ABW2FP94_9ACTN</name>
<feature type="domain" description="UspA" evidence="2">
    <location>
        <begin position="145"/>
        <end position="280"/>
    </location>
</feature>
<feature type="domain" description="UspA" evidence="2">
    <location>
        <begin position="1"/>
        <end position="136"/>
    </location>
</feature>
<reference evidence="4" key="1">
    <citation type="journal article" date="2019" name="Int. J. Syst. Evol. Microbiol.">
        <title>The Global Catalogue of Microorganisms (GCM) 10K type strain sequencing project: providing services to taxonomists for standard genome sequencing and annotation.</title>
        <authorList>
            <consortium name="The Broad Institute Genomics Platform"/>
            <consortium name="The Broad Institute Genome Sequencing Center for Infectious Disease"/>
            <person name="Wu L."/>
            <person name="Ma J."/>
        </authorList>
    </citation>
    <scope>NUCLEOTIDE SEQUENCE [LARGE SCALE GENOMIC DNA]</scope>
    <source>
        <strain evidence="4">CGMCC 1.12859</strain>
    </source>
</reference>
<dbReference type="InterPro" id="IPR006016">
    <property type="entry name" value="UspA"/>
</dbReference>
<evidence type="ECO:0000259" key="2">
    <source>
        <dbReference type="Pfam" id="PF00582"/>
    </source>
</evidence>
<dbReference type="PANTHER" id="PTHR46553:SF3">
    <property type="entry name" value="ADENINE NUCLEOTIDE ALPHA HYDROLASES-LIKE SUPERFAMILY PROTEIN"/>
    <property type="match status" value="1"/>
</dbReference>
<evidence type="ECO:0000313" key="4">
    <source>
        <dbReference type="Proteomes" id="UP001596435"/>
    </source>
</evidence>